<feature type="chain" id="PRO_5012463266" evidence="1">
    <location>
        <begin position="24"/>
        <end position="317"/>
    </location>
</feature>
<dbReference type="AlphaFoldDB" id="A0A1Y1VE77"/>
<protein>
    <submittedName>
        <fullName evidence="2">Uncharacterized protein</fullName>
    </submittedName>
</protein>
<organism evidence="2 3">
    <name type="scientific">Piromyces finnis</name>
    <dbReference type="NCBI Taxonomy" id="1754191"/>
    <lineage>
        <taxon>Eukaryota</taxon>
        <taxon>Fungi</taxon>
        <taxon>Fungi incertae sedis</taxon>
        <taxon>Chytridiomycota</taxon>
        <taxon>Chytridiomycota incertae sedis</taxon>
        <taxon>Neocallimastigomycetes</taxon>
        <taxon>Neocallimastigales</taxon>
        <taxon>Neocallimastigaceae</taxon>
        <taxon>Piromyces</taxon>
    </lineage>
</organism>
<gene>
    <name evidence="2" type="ORF">BCR36DRAFT_285015</name>
</gene>
<comment type="caution">
    <text evidence="2">The sequence shown here is derived from an EMBL/GenBank/DDBJ whole genome shotgun (WGS) entry which is preliminary data.</text>
</comment>
<evidence type="ECO:0000256" key="1">
    <source>
        <dbReference type="SAM" id="SignalP"/>
    </source>
</evidence>
<evidence type="ECO:0000313" key="2">
    <source>
        <dbReference type="EMBL" id="ORX53297.1"/>
    </source>
</evidence>
<dbReference type="OrthoDB" id="5546453at2759"/>
<feature type="signal peptide" evidence="1">
    <location>
        <begin position="1"/>
        <end position="23"/>
    </location>
</feature>
<dbReference type="EMBL" id="MCFH01000013">
    <property type="protein sequence ID" value="ORX53297.1"/>
    <property type="molecule type" value="Genomic_DNA"/>
</dbReference>
<keyword evidence="1" id="KW-0732">Signal</keyword>
<proteinExistence type="predicted"/>
<dbReference type="Proteomes" id="UP000193719">
    <property type="component" value="Unassembled WGS sequence"/>
</dbReference>
<reference evidence="2 3" key="2">
    <citation type="submission" date="2016-08" db="EMBL/GenBank/DDBJ databases">
        <title>Pervasive Adenine N6-methylation of Active Genes in Fungi.</title>
        <authorList>
            <consortium name="DOE Joint Genome Institute"/>
            <person name="Mondo S.J."/>
            <person name="Dannebaum R.O."/>
            <person name="Kuo R.C."/>
            <person name="Labutti K."/>
            <person name="Haridas S."/>
            <person name="Kuo A."/>
            <person name="Salamov A."/>
            <person name="Ahrendt S.R."/>
            <person name="Lipzen A."/>
            <person name="Sullivan W."/>
            <person name="Andreopoulos W.B."/>
            <person name="Clum A."/>
            <person name="Lindquist E."/>
            <person name="Daum C."/>
            <person name="Ramamoorthy G.K."/>
            <person name="Gryganskyi A."/>
            <person name="Culley D."/>
            <person name="Magnuson J.K."/>
            <person name="James T.Y."/>
            <person name="O'Malley M.A."/>
            <person name="Stajich J.E."/>
            <person name="Spatafora J.W."/>
            <person name="Visel A."/>
            <person name="Grigoriev I.V."/>
        </authorList>
    </citation>
    <scope>NUCLEOTIDE SEQUENCE [LARGE SCALE GENOMIC DNA]</scope>
    <source>
        <strain evidence="3">finn</strain>
    </source>
</reference>
<name>A0A1Y1VE77_9FUNG</name>
<evidence type="ECO:0000313" key="3">
    <source>
        <dbReference type="Proteomes" id="UP000193719"/>
    </source>
</evidence>
<accession>A0A1Y1VE77</accession>
<sequence length="317" mass="36984">MTKNIKIFSSILFIFSLVQISYAITQEWLFWPSNANNGTIVVNSAENISKLRNLRKNETLSLRYTVTDEIEKFIKASEISLNDNVASIDMTYISNEMQFNKAFRMDKNFIPLFGTYETGLHIAITTKNDIKGKDVVQEFLEDNCDFINQLFKESGYSLCRKTDYVYFKNFIKIGQVNPRFFYMFLSDFTLESINGFSLYHIFNLSTKPDLELGCSFDEEAVSEWTSRYFNIVISRQATMLDDKDEKDHDEDEKESTIMMKFEEILHLQFPETVECNVNQHLSQIKYIPKTEKSLNNAFSITTINPRGINHILVNEFL</sequence>
<reference evidence="2 3" key="1">
    <citation type="submission" date="2016-08" db="EMBL/GenBank/DDBJ databases">
        <title>Genomes of anaerobic fungi encode conserved fungal cellulosomes for biomass hydrolysis.</title>
        <authorList>
            <consortium name="DOE Joint Genome Institute"/>
            <person name="Haitjema C.H."/>
            <person name="Gilmore S.P."/>
            <person name="Henske J.K."/>
            <person name="Solomon K.V."/>
            <person name="De Groot R."/>
            <person name="Kuo A."/>
            <person name="Mondo S.J."/>
            <person name="Salamov A.A."/>
            <person name="Labutti K."/>
            <person name="Zhao Z."/>
            <person name="Chiniquy J."/>
            <person name="Barry K."/>
            <person name="Brewer H.M."/>
            <person name="Purvine S.O."/>
            <person name="Wright A.T."/>
            <person name="Boxma B."/>
            <person name="Van Alen T."/>
            <person name="Hackstein J.H."/>
            <person name="Baker S.E."/>
            <person name="Grigoriev I.V."/>
            <person name="O'Malley M.A."/>
        </authorList>
    </citation>
    <scope>NUCLEOTIDE SEQUENCE [LARGE SCALE GENOMIC DNA]</scope>
    <source>
        <strain evidence="3">finn</strain>
    </source>
</reference>
<keyword evidence="3" id="KW-1185">Reference proteome</keyword>